<dbReference type="Proteomes" id="UP000319040">
    <property type="component" value="Unassembled WGS sequence"/>
</dbReference>
<dbReference type="GO" id="GO:0030203">
    <property type="term" value="P:glycosaminoglycan metabolic process"/>
    <property type="evidence" value="ECO:0007669"/>
    <property type="project" value="TreeGrafter"/>
</dbReference>
<evidence type="ECO:0000256" key="3">
    <source>
        <dbReference type="ARBA" id="ARBA00022801"/>
    </source>
</evidence>
<feature type="domain" description="Beta-hexosaminidase bacterial type N-terminal" evidence="8">
    <location>
        <begin position="78"/>
        <end position="143"/>
    </location>
</feature>
<dbReference type="AlphaFoldDB" id="A0A521C5X3"/>
<keyword evidence="10" id="KW-1185">Reference proteome</keyword>
<dbReference type="Gene3D" id="3.20.20.80">
    <property type="entry name" value="Glycosidases"/>
    <property type="match status" value="1"/>
</dbReference>
<dbReference type="GO" id="GO:0005975">
    <property type="term" value="P:carbohydrate metabolic process"/>
    <property type="evidence" value="ECO:0007669"/>
    <property type="project" value="InterPro"/>
</dbReference>
<evidence type="ECO:0000313" key="10">
    <source>
        <dbReference type="Proteomes" id="UP000319040"/>
    </source>
</evidence>
<evidence type="ECO:0000256" key="1">
    <source>
        <dbReference type="ARBA" id="ARBA00006285"/>
    </source>
</evidence>
<dbReference type="InterPro" id="IPR029018">
    <property type="entry name" value="Hex-like_dom2"/>
</dbReference>
<dbReference type="PRINTS" id="PR00738">
    <property type="entry name" value="GLHYDRLASE20"/>
</dbReference>
<keyword evidence="2 6" id="KW-0732">Signal</keyword>
<evidence type="ECO:0000259" key="8">
    <source>
        <dbReference type="Pfam" id="PF02838"/>
    </source>
</evidence>
<evidence type="ECO:0000259" key="7">
    <source>
        <dbReference type="Pfam" id="PF00728"/>
    </source>
</evidence>
<feature type="domain" description="Glycoside hydrolase family 20 catalytic" evidence="7">
    <location>
        <begin position="146"/>
        <end position="390"/>
    </location>
</feature>
<dbReference type="Pfam" id="PF02838">
    <property type="entry name" value="Glyco_hydro_20b"/>
    <property type="match status" value="1"/>
</dbReference>
<sequence length="636" mass="72741">MKITTFFLLAFMLQHATAAQQLREYLMPMPQHMQITEGHLNHYHKTAFASDQFIRTVEQIIPFNIKGTVKDYYSPLFTNSFKLALDPKLKRAQEYKLTIDSCSITIKGNNEAALFYGKQTLQQIIKYSKDTGRPIPCLTISDWPDFERRGYMLDISRDKVPSMETLYSIIDFLAFFKINEFQLYTEHTFAYKNHATVWKGASPITAEEIKLLDAFCKSRFIDLVPNQNSFGHMENWLKHDEYLHLAECPTDCKTIWGQRSRHSLNPLNPKSLELMQELYAELLPNFSSTYFNIGCDETVELGNGLSKEACKEKGKGTVYLDFVKKLNTEANKHGKKAQFWGDIILNYPELIPSLPQNMTAMVWGYESYFPFEKQLPRFKHSGLDFYVCPGTGTWRSLIGRNRDAFANLQRAAQYGKTYGAKGYLNTNWGDWGHWQPLSVCYPAMTVGAAYAWNTTINPTENLSTVLDKFVFKDPSGKLSEALLKLGNAYLLCGIPEGNANAFHLMLRRYKWSMKGHYQTKMITKDKLLAAKAEINKALELLQASTPTCSDAAITVEEIRHAANLAKHGIKLGVARLEAKKLATKNIDSPTRSMLSVELEQIVKKHNELWTKRNRIGGLKSSEQKLNDLLNYYQQPH</sequence>
<dbReference type="InterPro" id="IPR015883">
    <property type="entry name" value="Glyco_hydro_20_cat"/>
</dbReference>
<evidence type="ECO:0000313" key="9">
    <source>
        <dbReference type="EMBL" id="SMO54070.1"/>
    </source>
</evidence>
<dbReference type="Gene3D" id="3.30.379.10">
    <property type="entry name" value="Chitobiase/beta-hexosaminidase domain 2-like"/>
    <property type="match status" value="1"/>
</dbReference>
<reference evidence="9 10" key="1">
    <citation type="submission" date="2017-05" db="EMBL/GenBank/DDBJ databases">
        <authorList>
            <person name="Varghese N."/>
            <person name="Submissions S."/>
        </authorList>
    </citation>
    <scope>NUCLEOTIDE SEQUENCE [LARGE SCALE GENOMIC DNA]</scope>
    <source>
        <strain evidence="9 10">DSM 27040</strain>
    </source>
</reference>
<dbReference type="GO" id="GO:0004563">
    <property type="term" value="F:beta-N-acetylhexosaminidase activity"/>
    <property type="evidence" value="ECO:0007669"/>
    <property type="project" value="InterPro"/>
</dbReference>
<dbReference type="CDD" id="cd06565">
    <property type="entry name" value="GH20_GcnA-like"/>
    <property type="match status" value="1"/>
</dbReference>
<dbReference type="PANTHER" id="PTHR22600">
    <property type="entry name" value="BETA-HEXOSAMINIDASE"/>
    <property type="match status" value="1"/>
</dbReference>
<dbReference type="SUPFAM" id="SSF51445">
    <property type="entry name" value="(Trans)glycosidases"/>
    <property type="match status" value="1"/>
</dbReference>
<name>A0A521C5X3_SACCC</name>
<evidence type="ECO:0000256" key="2">
    <source>
        <dbReference type="ARBA" id="ARBA00022729"/>
    </source>
</evidence>
<dbReference type="PANTHER" id="PTHR22600:SF26">
    <property type="entry name" value="BETA-N-ACETYLHEXOSAMINIDASE"/>
    <property type="match status" value="1"/>
</dbReference>
<keyword evidence="3 9" id="KW-0378">Hydrolase</keyword>
<dbReference type="Pfam" id="PF00728">
    <property type="entry name" value="Glyco_hydro_20"/>
    <property type="match status" value="1"/>
</dbReference>
<dbReference type="OrthoDB" id="9763537at2"/>
<feature type="signal peptide" evidence="6">
    <location>
        <begin position="1"/>
        <end position="18"/>
    </location>
</feature>
<evidence type="ECO:0000256" key="4">
    <source>
        <dbReference type="ARBA" id="ARBA00023295"/>
    </source>
</evidence>
<gene>
    <name evidence="9" type="ORF">SAMN06265379_102362</name>
</gene>
<dbReference type="EMBL" id="FXTB01000002">
    <property type="protein sequence ID" value="SMO54070.1"/>
    <property type="molecule type" value="Genomic_DNA"/>
</dbReference>
<keyword evidence="4" id="KW-0326">Glycosidase</keyword>
<proteinExistence type="inferred from homology"/>
<feature type="active site" description="Proton donor" evidence="5">
    <location>
        <position position="297"/>
    </location>
</feature>
<dbReference type="SUPFAM" id="SSF55545">
    <property type="entry name" value="beta-N-acetylhexosaminidase-like domain"/>
    <property type="match status" value="1"/>
</dbReference>
<dbReference type="InterPro" id="IPR025705">
    <property type="entry name" value="Beta_hexosaminidase_sua/sub"/>
</dbReference>
<comment type="similarity">
    <text evidence="1">Belongs to the glycosyl hydrolase 20 family.</text>
</comment>
<dbReference type="InterPro" id="IPR015882">
    <property type="entry name" value="HEX_bac_N"/>
</dbReference>
<evidence type="ECO:0000256" key="5">
    <source>
        <dbReference type="PIRSR" id="PIRSR625705-1"/>
    </source>
</evidence>
<protein>
    <submittedName>
        <fullName evidence="9">Glycosyl hydrolase family 20, domain 2</fullName>
    </submittedName>
</protein>
<organism evidence="9 10">
    <name type="scientific">Saccharicrinis carchari</name>
    <dbReference type="NCBI Taxonomy" id="1168039"/>
    <lineage>
        <taxon>Bacteria</taxon>
        <taxon>Pseudomonadati</taxon>
        <taxon>Bacteroidota</taxon>
        <taxon>Bacteroidia</taxon>
        <taxon>Marinilabiliales</taxon>
        <taxon>Marinilabiliaceae</taxon>
        <taxon>Saccharicrinis</taxon>
    </lineage>
</organism>
<dbReference type="GO" id="GO:0016020">
    <property type="term" value="C:membrane"/>
    <property type="evidence" value="ECO:0007669"/>
    <property type="project" value="TreeGrafter"/>
</dbReference>
<dbReference type="InterPro" id="IPR017853">
    <property type="entry name" value="GH"/>
</dbReference>
<evidence type="ECO:0000256" key="6">
    <source>
        <dbReference type="SAM" id="SignalP"/>
    </source>
</evidence>
<dbReference type="RefSeq" id="WP_142532651.1">
    <property type="nucleotide sequence ID" value="NZ_FXTB01000002.1"/>
</dbReference>
<feature type="chain" id="PRO_5022132252" evidence="6">
    <location>
        <begin position="19"/>
        <end position="636"/>
    </location>
</feature>
<accession>A0A521C5X3</accession>